<proteinExistence type="inferred from homology"/>
<sequence>MREVVIVSAVRTAIGNFMGALSNTPATELGAIVIKEAVNRAGIKGEQVDEVIMGNVLQAGLGQGPARTAALKAGLPIETTAMAINKLCGSGLKAVHLAAQAIQTGDAEIVVAGGMENMSMAPYLLPKGRTGYRMGDGKIIDSMIQDGLQCAINHYHMGITAENIAEQYGLTREEQDEFAAWSQQKAEAAMNEGKFQEEIVPVILPQRKGDPIVFDKDEFPRAGVTAEKLAKLKPAFKKDGTVTAGNASGINDGAAALVLMSREKADELGIKPMAVLRGNGAAGVDPKIMGIGPVPATRKALEKAGLSIDDIDLVEANEAFAAQSLAVGRDLFIPREKLNVNGGAVSLGHPIGASGARILVTLLHEMKRQGSRYGLATLCIGGGQGAASIVELEG</sequence>
<dbReference type="PROSITE" id="PS00098">
    <property type="entry name" value="THIOLASE_1"/>
    <property type="match status" value="1"/>
</dbReference>
<dbReference type="PANTHER" id="PTHR18919:SF107">
    <property type="entry name" value="ACETYL-COA ACETYLTRANSFERASE, CYTOSOLIC"/>
    <property type="match status" value="1"/>
</dbReference>
<dbReference type="PIRSF" id="PIRSF000429">
    <property type="entry name" value="Ac-CoA_Ac_transf"/>
    <property type="match status" value="1"/>
</dbReference>
<evidence type="ECO:0000256" key="5">
    <source>
        <dbReference type="ARBA" id="ARBA00030755"/>
    </source>
</evidence>
<evidence type="ECO:0000259" key="7">
    <source>
        <dbReference type="Pfam" id="PF00108"/>
    </source>
</evidence>
<organism evidence="9 10">
    <name type="scientific">Niallia oryzisoli</name>
    <dbReference type="NCBI Taxonomy" id="1737571"/>
    <lineage>
        <taxon>Bacteria</taxon>
        <taxon>Bacillati</taxon>
        <taxon>Bacillota</taxon>
        <taxon>Bacilli</taxon>
        <taxon>Bacillales</taxon>
        <taxon>Bacillaceae</taxon>
        <taxon>Niallia</taxon>
    </lineage>
</organism>
<dbReference type="EMBL" id="CP137640">
    <property type="protein sequence ID" value="WVX81435.1"/>
    <property type="molecule type" value="Genomic_DNA"/>
</dbReference>
<dbReference type="InterPro" id="IPR020617">
    <property type="entry name" value="Thiolase_C"/>
</dbReference>
<dbReference type="PROSITE" id="PS00737">
    <property type="entry name" value="THIOLASE_2"/>
    <property type="match status" value="1"/>
</dbReference>
<dbReference type="PANTHER" id="PTHR18919">
    <property type="entry name" value="ACETYL-COA C-ACYLTRANSFERASE"/>
    <property type="match status" value="1"/>
</dbReference>
<dbReference type="Gene3D" id="3.40.47.10">
    <property type="match status" value="2"/>
</dbReference>
<dbReference type="InterPro" id="IPR020616">
    <property type="entry name" value="Thiolase_N"/>
</dbReference>
<feature type="domain" description="Thiolase C-terminal" evidence="8">
    <location>
        <begin position="271"/>
        <end position="391"/>
    </location>
</feature>
<dbReference type="InterPro" id="IPR020610">
    <property type="entry name" value="Thiolase_AS"/>
</dbReference>
<evidence type="ECO:0000256" key="4">
    <source>
        <dbReference type="ARBA" id="ARBA00023315"/>
    </source>
</evidence>
<dbReference type="EC" id="2.3.1.9" evidence="2"/>
<comment type="similarity">
    <text evidence="1 6">Belongs to the thiolase-like superfamily. Thiolase family.</text>
</comment>
<gene>
    <name evidence="9" type="ORF">R4Z09_30570</name>
</gene>
<dbReference type="CDD" id="cd00751">
    <property type="entry name" value="thiolase"/>
    <property type="match status" value="1"/>
</dbReference>
<evidence type="ECO:0000256" key="2">
    <source>
        <dbReference type="ARBA" id="ARBA00012705"/>
    </source>
</evidence>
<dbReference type="Pfam" id="PF02803">
    <property type="entry name" value="Thiolase_C"/>
    <property type="match status" value="1"/>
</dbReference>
<dbReference type="InterPro" id="IPR016039">
    <property type="entry name" value="Thiolase-like"/>
</dbReference>
<dbReference type="Proteomes" id="UP001357223">
    <property type="component" value="Chromosome"/>
</dbReference>
<keyword evidence="3 6" id="KW-0808">Transferase</keyword>
<dbReference type="GO" id="GO:0003985">
    <property type="term" value="F:acetyl-CoA C-acetyltransferase activity"/>
    <property type="evidence" value="ECO:0007669"/>
    <property type="project" value="UniProtKB-EC"/>
</dbReference>
<evidence type="ECO:0000313" key="10">
    <source>
        <dbReference type="Proteomes" id="UP001357223"/>
    </source>
</evidence>
<dbReference type="NCBIfam" id="TIGR01930">
    <property type="entry name" value="AcCoA-C-Actrans"/>
    <property type="match status" value="1"/>
</dbReference>
<protein>
    <recommendedName>
        <fullName evidence="2">acetyl-CoA C-acetyltransferase</fullName>
        <ecNumber evidence="2">2.3.1.9</ecNumber>
    </recommendedName>
    <alternativeName>
        <fullName evidence="5">Acetoacetyl-CoA thiolase</fullName>
    </alternativeName>
</protein>
<evidence type="ECO:0000259" key="8">
    <source>
        <dbReference type="Pfam" id="PF02803"/>
    </source>
</evidence>
<accession>A0ABZ2CCG1</accession>
<dbReference type="Pfam" id="PF00108">
    <property type="entry name" value="Thiolase_N"/>
    <property type="match status" value="1"/>
</dbReference>
<keyword evidence="4 6" id="KW-0012">Acyltransferase</keyword>
<dbReference type="PROSITE" id="PS00099">
    <property type="entry name" value="THIOLASE_3"/>
    <property type="match status" value="1"/>
</dbReference>
<evidence type="ECO:0000256" key="6">
    <source>
        <dbReference type="RuleBase" id="RU003557"/>
    </source>
</evidence>
<dbReference type="SUPFAM" id="SSF53901">
    <property type="entry name" value="Thiolase-like"/>
    <property type="match status" value="2"/>
</dbReference>
<keyword evidence="10" id="KW-1185">Reference proteome</keyword>
<evidence type="ECO:0000256" key="3">
    <source>
        <dbReference type="ARBA" id="ARBA00022679"/>
    </source>
</evidence>
<dbReference type="InterPro" id="IPR020613">
    <property type="entry name" value="Thiolase_CS"/>
</dbReference>
<evidence type="ECO:0000313" key="9">
    <source>
        <dbReference type="EMBL" id="WVX81435.1"/>
    </source>
</evidence>
<dbReference type="RefSeq" id="WP_338450363.1">
    <property type="nucleotide sequence ID" value="NZ_CP137640.1"/>
</dbReference>
<reference evidence="9 10" key="1">
    <citation type="submission" date="2023-10" db="EMBL/GenBank/DDBJ databases">
        <title>Niallia locisalis sp.nov. isolated from a salt pond sample.</title>
        <authorList>
            <person name="Li X.-J."/>
            <person name="Dong L."/>
        </authorList>
    </citation>
    <scope>NUCLEOTIDE SEQUENCE [LARGE SCALE GENOMIC DNA]</scope>
    <source>
        <strain evidence="9 10">DSM 29761</strain>
    </source>
</reference>
<dbReference type="InterPro" id="IPR020615">
    <property type="entry name" value="Thiolase_acyl_enz_int_AS"/>
</dbReference>
<evidence type="ECO:0000256" key="1">
    <source>
        <dbReference type="ARBA" id="ARBA00010982"/>
    </source>
</evidence>
<name>A0ABZ2CCG1_9BACI</name>
<feature type="domain" description="Thiolase N-terminal" evidence="7">
    <location>
        <begin position="4"/>
        <end position="263"/>
    </location>
</feature>
<dbReference type="InterPro" id="IPR002155">
    <property type="entry name" value="Thiolase"/>
</dbReference>